<evidence type="ECO:0000256" key="4">
    <source>
        <dbReference type="ARBA" id="ARBA00022576"/>
    </source>
</evidence>
<proteinExistence type="inferred from homology"/>
<protein>
    <recommendedName>
        <fullName evidence="8">Aspartate aminotransferase</fullName>
        <ecNumber evidence="8">2.6.1.1</ecNumber>
    </recommendedName>
</protein>
<dbReference type="InterPro" id="IPR004838">
    <property type="entry name" value="NHTrfase_class1_PyrdxlP-BS"/>
</dbReference>
<dbReference type="Proteomes" id="UP001363151">
    <property type="component" value="Unassembled WGS sequence"/>
</dbReference>
<evidence type="ECO:0000256" key="3">
    <source>
        <dbReference type="ARBA" id="ARBA00011738"/>
    </source>
</evidence>
<evidence type="ECO:0000256" key="5">
    <source>
        <dbReference type="ARBA" id="ARBA00022679"/>
    </source>
</evidence>
<accession>A0ABR1GGH3</accession>
<evidence type="ECO:0000256" key="8">
    <source>
        <dbReference type="RuleBase" id="RU000480"/>
    </source>
</evidence>
<keyword evidence="4 8" id="KW-0032">Aminotransferase</keyword>
<evidence type="ECO:0000256" key="7">
    <source>
        <dbReference type="ARBA" id="ARBA00049185"/>
    </source>
</evidence>
<dbReference type="Pfam" id="PF00155">
    <property type="entry name" value="Aminotran_1_2"/>
    <property type="match status" value="1"/>
</dbReference>
<dbReference type="InterPro" id="IPR000796">
    <property type="entry name" value="Asp_trans"/>
</dbReference>
<comment type="subunit">
    <text evidence="3 8">Homodimer.</text>
</comment>
<keyword evidence="6" id="KW-0663">Pyridoxal phosphate</keyword>
<comment type="similarity">
    <text evidence="2">Belongs to the class-I pyridoxal-phosphate-dependent aminotransferase family.</text>
</comment>
<comment type="caution">
    <text evidence="10">The sequence shown here is derived from an EMBL/GenBank/DDBJ whole genome shotgun (WGS) entry which is preliminary data.</text>
</comment>
<dbReference type="NCBIfam" id="NF006719">
    <property type="entry name" value="PRK09257.1"/>
    <property type="match status" value="1"/>
</dbReference>
<organism evidence="10 11">
    <name type="scientific">Aureococcus anophagefferens</name>
    <name type="common">Harmful bloom alga</name>
    <dbReference type="NCBI Taxonomy" id="44056"/>
    <lineage>
        <taxon>Eukaryota</taxon>
        <taxon>Sar</taxon>
        <taxon>Stramenopiles</taxon>
        <taxon>Ochrophyta</taxon>
        <taxon>Pelagophyceae</taxon>
        <taxon>Pelagomonadales</taxon>
        <taxon>Pelagomonadaceae</taxon>
        <taxon>Aureococcus</taxon>
    </lineage>
</organism>
<dbReference type="InterPro" id="IPR015421">
    <property type="entry name" value="PyrdxlP-dep_Trfase_major"/>
</dbReference>
<keyword evidence="11" id="KW-1185">Reference proteome</keyword>
<name>A0ABR1GGH3_AURAN</name>
<dbReference type="Gene3D" id="3.40.640.10">
    <property type="entry name" value="Type I PLP-dependent aspartate aminotransferase-like (Major domain)"/>
    <property type="match status" value="1"/>
</dbReference>
<dbReference type="PANTHER" id="PTHR11879">
    <property type="entry name" value="ASPARTATE AMINOTRANSFERASE"/>
    <property type="match status" value="1"/>
</dbReference>
<dbReference type="Gene3D" id="3.90.1150.10">
    <property type="entry name" value="Aspartate Aminotransferase, domain 1"/>
    <property type="match status" value="1"/>
</dbReference>
<dbReference type="PANTHER" id="PTHR11879:SF22">
    <property type="entry name" value="ASPARTATE AMINOTRANSFERASE, MITOCHONDRIAL"/>
    <property type="match status" value="1"/>
</dbReference>
<dbReference type="InterPro" id="IPR015424">
    <property type="entry name" value="PyrdxlP-dep_Trfase"/>
</dbReference>
<dbReference type="CDD" id="cd00609">
    <property type="entry name" value="AAT_like"/>
    <property type="match status" value="1"/>
</dbReference>
<dbReference type="GO" id="GO:0008483">
    <property type="term" value="F:transaminase activity"/>
    <property type="evidence" value="ECO:0007669"/>
    <property type="project" value="UniProtKB-KW"/>
</dbReference>
<feature type="domain" description="Aminotransferase class I/classII large" evidence="9">
    <location>
        <begin position="38"/>
        <end position="411"/>
    </location>
</feature>
<gene>
    <name evidence="10" type="ORF">SO694_00138066</name>
</gene>
<dbReference type="InterPro" id="IPR004839">
    <property type="entry name" value="Aminotransferase_I/II_large"/>
</dbReference>
<evidence type="ECO:0000313" key="10">
    <source>
        <dbReference type="EMBL" id="KAK7254951.1"/>
    </source>
</evidence>
<reference evidence="10 11" key="1">
    <citation type="submission" date="2024-03" db="EMBL/GenBank/DDBJ databases">
        <title>Aureococcus anophagefferens CCMP1851 and Kratosvirus quantuckense: Draft genome of a second virus-susceptible host strain in the model system.</title>
        <authorList>
            <person name="Chase E."/>
            <person name="Truchon A.R."/>
            <person name="Schepens W."/>
            <person name="Wilhelm S.W."/>
        </authorList>
    </citation>
    <scope>NUCLEOTIDE SEQUENCE [LARGE SCALE GENOMIC DNA]</scope>
    <source>
        <strain evidence="10 11">CCMP1851</strain>
    </source>
</reference>
<evidence type="ECO:0000259" key="9">
    <source>
        <dbReference type="Pfam" id="PF00155"/>
    </source>
</evidence>
<dbReference type="InterPro" id="IPR015422">
    <property type="entry name" value="PyrdxlP-dep_Trfase_small"/>
</dbReference>
<dbReference type="PROSITE" id="PS00105">
    <property type="entry name" value="AA_TRANSFER_CLASS_1"/>
    <property type="match status" value="1"/>
</dbReference>
<comment type="catalytic activity">
    <reaction evidence="7 8">
        <text>L-aspartate + 2-oxoglutarate = oxaloacetate + L-glutamate</text>
        <dbReference type="Rhea" id="RHEA:21824"/>
        <dbReference type="ChEBI" id="CHEBI:16452"/>
        <dbReference type="ChEBI" id="CHEBI:16810"/>
        <dbReference type="ChEBI" id="CHEBI:29985"/>
        <dbReference type="ChEBI" id="CHEBI:29991"/>
        <dbReference type="EC" id="2.6.1.1"/>
    </reaction>
</comment>
<comment type="miscellaneous">
    <text evidence="8">In eukaryotes there are cytoplasmic, mitochondrial and chloroplastic isozymes.</text>
</comment>
<sequence length="429" mass="45777">MMLQRMLVAPRRAAGSARALGLFAGVEAVPQADAFPAKVNLAQGAYRTEGGEPLLLEAVREAERRVVARGASKEYLPVEGLRSFVDAAAAFALGADSPALLDGRVASLQALSGTGSLRVCAEMLRDVAGVAEVHLPRPAPRPSWANHAAIFAKAGLAVGDYAYLDATRTSLDFDAMVSDLDRLPPDSVVLLHAAAHNPSGVDPTRDQWRALADLFAEKQLVPLFDTAYQGFASGDDEADAFAVRLFEARGHAPILCQSFAKNLGLYGERVGAVHVVCGSEAEAANLLSRVKQLIVRPMYSSPPLHGATLAAEVLGDGELRERWRSELRAMARRIVDVRAALRGELERLDAAPPGARGWRHITDQIGMFAFTGLTAPQVRSMRAVEHVYCTENGRMSLAGLAAADVPYVAAAVKRATDAIPYEERVAVAA</sequence>
<dbReference type="SUPFAM" id="SSF53383">
    <property type="entry name" value="PLP-dependent transferases"/>
    <property type="match status" value="1"/>
</dbReference>
<evidence type="ECO:0000256" key="2">
    <source>
        <dbReference type="ARBA" id="ARBA00007441"/>
    </source>
</evidence>
<evidence type="ECO:0000256" key="1">
    <source>
        <dbReference type="ARBA" id="ARBA00001933"/>
    </source>
</evidence>
<dbReference type="EC" id="2.6.1.1" evidence="8"/>
<evidence type="ECO:0000313" key="11">
    <source>
        <dbReference type="Proteomes" id="UP001363151"/>
    </source>
</evidence>
<dbReference type="PRINTS" id="PR00799">
    <property type="entry name" value="TRANSAMINASE"/>
</dbReference>
<dbReference type="EMBL" id="JBBJCI010000011">
    <property type="protein sequence ID" value="KAK7254951.1"/>
    <property type="molecule type" value="Genomic_DNA"/>
</dbReference>
<keyword evidence="5 8" id="KW-0808">Transferase</keyword>
<evidence type="ECO:0000256" key="6">
    <source>
        <dbReference type="ARBA" id="ARBA00022898"/>
    </source>
</evidence>
<comment type="cofactor">
    <cofactor evidence="1">
        <name>pyridoxal 5'-phosphate</name>
        <dbReference type="ChEBI" id="CHEBI:597326"/>
    </cofactor>
</comment>